<keyword evidence="1" id="KW-1133">Transmembrane helix</keyword>
<keyword evidence="4" id="KW-1185">Reference proteome</keyword>
<sequence>MKYDPSMQRIDKKAYKAKRFGGLITLLIEVILNVILFILAIKFQWPVWIVPIAIAWTVLSIPFEIYIFPLMHYETWRYQIHEEEIELKHGFIFRKHTTIPMVKIQHIDVSQGPILKRYGLATIKLSTAAGSIEIPSLAEDIAEEMRKKIAVLARLSDEEI</sequence>
<gene>
    <name evidence="3" type="ORF">E0485_04720</name>
</gene>
<dbReference type="AlphaFoldDB" id="A0A4R4EJ08"/>
<evidence type="ECO:0000313" key="4">
    <source>
        <dbReference type="Proteomes" id="UP000295418"/>
    </source>
</evidence>
<dbReference type="RefSeq" id="WP_132416803.1">
    <property type="nucleotide sequence ID" value="NZ_SKFG01000002.1"/>
</dbReference>
<keyword evidence="1" id="KW-0812">Transmembrane</keyword>
<protein>
    <recommendedName>
        <fullName evidence="2">YdbS-like PH domain-containing protein</fullName>
    </recommendedName>
</protein>
<evidence type="ECO:0000259" key="2">
    <source>
        <dbReference type="Pfam" id="PF03703"/>
    </source>
</evidence>
<evidence type="ECO:0000313" key="3">
    <source>
        <dbReference type="EMBL" id="TCZ80156.1"/>
    </source>
</evidence>
<dbReference type="InterPro" id="IPR005182">
    <property type="entry name" value="YdbS-like_PH"/>
</dbReference>
<reference evidence="3 4" key="1">
    <citation type="submission" date="2019-03" db="EMBL/GenBank/DDBJ databases">
        <authorList>
            <person name="Kim M.K.M."/>
        </authorList>
    </citation>
    <scope>NUCLEOTIDE SEQUENCE [LARGE SCALE GENOMIC DNA]</scope>
    <source>
        <strain evidence="3 4">18JY21-1</strain>
    </source>
</reference>
<name>A0A4R4EJ08_9BACL</name>
<dbReference type="PANTHER" id="PTHR34473:SF2">
    <property type="entry name" value="UPF0699 TRANSMEMBRANE PROTEIN YDBT"/>
    <property type="match status" value="1"/>
</dbReference>
<dbReference type="OrthoDB" id="1750577at2"/>
<feature type="transmembrane region" description="Helical" evidence="1">
    <location>
        <begin position="47"/>
        <end position="68"/>
    </location>
</feature>
<dbReference type="EMBL" id="SKFG01000002">
    <property type="protein sequence ID" value="TCZ80156.1"/>
    <property type="molecule type" value="Genomic_DNA"/>
</dbReference>
<evidence type="ECO:0000256" key="1">
    <source>
        <dbReference type="SAM" id="Phobius"/>
    </source>
</evidence>
<dbReference type="Pfam" id="PF03703">
    <property type="entry name" value="bPH_2"/>
    <property type="match status" value="1"/>
</dbReference>
<comment type="caution">
    <text evidence="3">The sequence shown here is derived from an EMBL/GenBank/DDBJ whole genome shotgun (WGS) entry which is preliminary data.</text>
</comment>
<feature type="transmembrane region" description="Helical" evidence="1">
    <location>
        <begin position="20"/>
        <end position="41"/>
    </location>
</feature>
<feature type="domain" description="YdbS-like PH" evidence="2">
    <location>
        <begin position="73"/>
        <end position="149"/>
    </location>
</feature>
<organism evidence="3 4">
    <name type="scientific">Paenibacillus albiflavus</name>
    <dbReference type="NCBI Taxonomy" id="2545760"/>
    <lineage>
        <taxon>Bacteria</taxon>
        <taxon>Bacillati</taxon>
        <taxon>Bacillota</taxon>
        <taxon>Bacilli</taxon>
        <taxon>Bacillales</taxon>
        <taxon>Paenibacillaceae</taxon>
        <taxon>Paenibacillus</taxon>
    </lineage>
</organism>
<proteinExistence type="predicted"/>
<accession>A0A4R4EJ08</accession>
<dbReference type="Proteomes" id="UP000295418">
    <property type="component" value="Unassembled WGS sequence"/>
</dbReference>
<keyword evidence="1" id="KW-0472">Membrane</keyword>
<dbReference type="PANTHER" id="PTHR34473">
    <property type="entry name" value="UPF0699 TRANSMEMBRANE PROTEIN YDBS"/>
    <property type="match status" value="1"/>
</dbReference>